<keyword evidence="3" id="KW-1185">Reference proteome</keyword>
<gene>
    <name evidence="2" type="ORF">GM658_17315</name>
</gene>
<comment type="caution">
    <text evidence="2">The sequence shown here is derived from an EMBL/GenBank/DDBJ whole genome shotgun (WGS) entry which is preliminary data.</text>
</comment>
<evidence type="ECO:0000256" key="1">
    <source>
        <dbReference type="SAM" id="Phobius"/>
    </source>
</evidence>
<dbReference type="EMBL" id="WNKX01000013">
    <property type="protein sequence ID" value="MTW12369.1"/>
    <property type="molecule type" value="Genomic_DNA"/>
</dbReference>
<dbReference type="AlphaFoldDB" id="A0A6L6QJC7"/>
<accession>A0A6L6QJC7</accession>
<evidence type="ECO:0000313" key="2">
    <source>
        <dbReference type="EMBL" id="MTW12369.1"/>
    </source>
</evidence>
<keyword evidence="1" id="KW-0472">Membrane</keyword>
<keyword evidence="1" id="KW-0812">Transmembrane</keyword>
<dbReference type="PANTHER" id="PTHR36109:SF2">
    <property type="entry name" value="MEMBRANE PROTEIN"/>
    <property type="match status" value="1"/>
</dbReference>
<proteinExistence type="predicted"/>
<sequence>MNTADKQTRMVTGLFRNRSSAERAWQHATSRGYGKDDINVVMSDDTRKRYFTGSAETELGSKAGEGAGIGASVGGAIGAALAAVAAMGTTLVLPGLGIVVAGPLAAALAGAGAGGVAGGLVGALIGAGIPEERIKHYEEGIRDGGILMGVNVRDSVDAADIEQAWKEGEGEHVIGVGLGTTGGAIAGATAGSPGGPAGMVAGAIIGGVAGAFVGKGAAEIVNPKLEDNEEDHNLATGVGGAGGAAAGIAAGAPAGPLGMAAGGAIGALAGGLAGQGIGTLLNPSEERVYWQDHYRNEAYFNPNFDYDDYEPAYMLGYTARQRYRGTWNELESQLASDWESVKGKSRMEWEHAKDAVRAAYERELP</sequence>
<protein>
    <recommendedName>
        <fullName evidence="4">Glycine zipper domain-containing protein</fullName>
    </recommendedName>
</protein>
<evidence type="ECO:0008006" key="4">
    <source>
        <dbReference type="Google" id="ProtNLM"/>
    </source>
</evidence>
<dbReference type="PANTHER" id="PTHR36109">
    <property type="entry name" value="MEMBRANE PROTEIN-RELATED"/>
    <property type="match status" value="1"/>
</dbReference>
<feature type="transmembrane region" description="Helical" evidence="1">
    <location>
        <begin position="69"/>
        <end position="93"/>
    </location>
</feature>
<name>A0A6L6QJC7_9BURK</name>
<dbReference type="RefSeq" id="WP_155455305.1">
    <property type="nucleotide sequence ID" value="NZ_WNKX01000013.1"/>
</dbReference>
<reference evidence="2 3" key="1">
    <citation type="submission" date="2019-11" db="EMBL/GenBank/DDBJ databases">
        <title>Type strains purchased from KCTC, JCM and DSMZ.</title>
        <authorList>
            <person name="Lu H."/>
        </authorList>
    </citation>
    <scope>NUCLEOTIDE SEQUENCE [LARGE SCALE GENOMIC DNA]</scope>
    <source>
        <strain evidence="2 3">JCM 31587</strain>
    </source>
</reference>
<feature type="transmembrane region" description="Helical" evidence="1">
    <location>
        <begin position="105"/>
        <end position="127"/>
    </location>
</feature>
<keyword evidence="1" id="KW-1133">Transmembrane helix</keyword>
<dbReference type="InterPro" id="IPR052948">
    <property type="entry name" value="Low_temp-induced_all0457"/>
</dbReference>
<dbReference type="Proteomes" id="UP000472320">
    <property type="component" value="Unassembled WGS sequence"/>
</dbReference>
<dbReference type="OrthoDB" id="282393at2"/>
<organism evidence="2 3">
    <name type="scientific">Massilia eburnea</name>
    <dbReference type="NCBI Taxonomy" id="1776165"/>
    <lineage>
        <taxon>Bacteria</taxon>
        <taxon>Pseudomonadati</taxon>
        <taxon>Pseudomonadota</taxon>
        <taxon>Betaproteobacteria</taxon>
        <taxon>Burkholderiales</taxon>
        <taxon>Oxalobacteraceae</taxon>
        <taxon>Telluria group</taxon>
        <taxon>Massilia</taxon>
    </lineage>
</organism>
<evidence type="ECO:0000313" key="3">
    <source>
        <dbReference type="Proteomes" id="UP000472320"/>
    </source>
</evidence>